<protein>
    <submittedName>
        <fullName evidence="1">Uncharacterized protein</fullName>
    </submittedName>
</protein>
<organism evidence="1 2">
    <name type="scientific">Candidatus Uhrbacteria bacterium GW2011_GWF2_46_218</name>
    <dbReference type="NCBI Taxonomy" id="1619001"/>
    <lineage>
        <taxon>Bacteria</taxon>
        <taxon>Candidatus Uhriibacteriota</taxon>
    </lineage>
</organism>
<gene>
    <name evidence="1" type="ORF">UX45_C0013G0018</name>
</gene>
<dbReference type="Proteomes" id="UP000034705">
    <property type="component" value="Unassembled WGS sequence"/>
</dbReference>
<dbReference type="AlphaFoldDB" id="A0A0G1PJ16"/>
<name>A0A0G1PJ16_9BACT</name>
<evidence type="ECO:0000313" key="2">
    <source>
        <dbReference type="Proteomes" id="UP000034705"/>
    </source>
</evidence>
<proteinExistence type="predicted"/>
<sequence>MTETSHEHIHTQTEDSVEKRFQDIHHEIREQEHTVDSILSFIKKHHRHLIPGGILSQQMLEAGLPSYGARLVELFDDISYQGTLAETIVELETLERKQPGEVYRRWKLFVSEAQAIQKEAPKTDAVEAASWVLGPHTNPLIPESNFLTQTPKDITWFFLQENALPQIKHIAAYATLEREFVAKARALEQQWLGNGGIKVVVGDQVSPEQVEQLFGPRGAAVLYDLLPPSLQKAVSLISLTGYRKPKKIKKRRQAVQKEIVGKFERENRTMFFLISEHSDIHSILQTWFHELGHALIAGISPTDQDIRRQFLKAVARSGHLNQEYVDDIYFHYGIVHGLEDDFADNFRLFCLFPHELQKSEPERFEAMKKIFAQYLPDVSLEKMREKIYTLIQEVETKK</sequence>
<evidence type="ECO:0000313" key="1">
    <source>
        <dbReference type="EMBL" id="KKU32741.1"/>
    </source>
</evidence>
<comment type="caution">
    <text evidence="1">The sequence shown here is derived from an EMBL/GenBank/DDBJ whole genome shotgun (WGS) entry which is preliminary data.</text>
</comment>
<dbReference type="EMBL" id="LCMG01000013">
    <property type="protein sequence ID" value="KKU32741.1"/>
    <property type="molecule type" value="Genomic_DNA"/>
</dbReference>
<dbReference type="SUPFAM" id="SSF55486">
    <property type="entry name" value="Metalloproteases ('zincins'), catalytic domain"/>
    <property type="match status" value="1"/>
</dbReference>
<accession>A0A0G1PJ16</accession>
<reference evidence="1 2" key="1">
    <citation type="journal article" date="2015" name="Nature">
        <title>rRNA introns, odd ribosomes, and small enigmatic genomes across a large radiation of phyla.</title>
        <authorList>
            <person name="Brown C.T."/>
            <person name="Hug L.A."/>
            <person name="Thomas B.C."/>
            <person name="Sharon I."/>
            <person name="Castelle C.J."/>
            <person name="Singh A."/>
            <person name="Wilkins M.J."/>
            <person name="Williams K.H."/>
            <person name="Banfield J.F."/>
        </authorList>
    </citation>
    <scope>NUCLEOTIDE SEQUENCE [LARGE SCALE GENOMIC DNA]</scope>
</reference>